<keyword evidence="2" id="KW-1185">Reference proteome</keyword>
<dbReference type="Proteomes" id="UP001147760">
    <property type="component" value="Unassembled WGS sequence"/>
</dbReference>
<evidence type="ECO:0000313" key="2">
    <source>
        <dbReference type="Proteomes" id="UP001147760"/>
    </source>
</evidence>
<sequence length="80" mass="8975">MSTDADLEAAFDELVSVTSALEAFPFDDFADRLHNKARECVGKILMLTCLVLTEKSTSWIEVVEAGLKDKTQHQFKITRV</sequence>
<reference evidence="1" key="1">
    <citation type="submission" date="2022-12" db="EMBL/GenBank/DDBJ databases">
        <authorList>
            <person name="Petersen C."/>
        </authorList>
    </citation>
    <scope>NUCLEOTIDE SEQUENCE</scope>
    <source>
        <strain evidence="1">IBT 17660</strain>
    </source>
</reference>
<dbReference type="AlphaFoldDB" id="A0A9X0BLD0"/>
<protein>
    <submittedName>
        <fullName evidence="1">Uncharacterized protein</fullName>
    </submittedName>
</protein>
<evidence type="ECO:0000313" key="1">
    <source>
        <dbReference type="EMBL" id="KAJ5471172.1"/>
    </source>
</evidence>
<gene>
    <name evidence="1" type="ORF">N7530_008529</name>
</gene>
<dbReference type="OrthoDB" id="4301067at2759"/>
<reference evidence="1" key="2">
    <citation type="journal article" date="2023" name="IMA Fungus">
        <title>Comparative genomic study of the Penicillium genus elucidates a diverse pangenome and 15 lateral gene transfer events.</title>
        <authorList>
            <person name="Petersen C."/>
            <person name="Sorensen T."/>
            <person name="Nielsen M.R."/>
            <person name="Sondergaard T.E."/>
            <person name="Sorensen J.L."/>
            <person name="Fitzpatrick D.A."/>
            <person name="Frisvad J.C."/>
            <person name="Nielsen K.L."/>
        </authorList>
    </citation>
    <scope>NUCLEOTIDE SEQUENCE</scope>
    <source>
        <strain evidence="1">IBT 17660</strain>
    </source>
</reference>
<name>A0A9X0BLD0_9EURO</name>
<proteinExistence type="predicted"/>
<comment type="caution">
    <text evidence="1">The sequence shown here is derived from an EMBL/GenBank/DDBJ whole genome shotgun (WGS) entry which is preliminary data.</text>
</comment>
<organism evidence="1 2">
    <name type="scientific">Penicillium desertorum</name>
    <dbReference type="NCBI Taxonomy" id="1303715"/>
    <lineage>
        <taxon>Eukaryota</taxon>
        <taxon>Fungi</taxon>
        <taxon>Dikarya</taxon>
        <taxon>Ascomycota</taxon>
        <taxon>Pezizomycotina</taxon>
        <taxon>Eurotiomycetes</taxon>
        <taxon>Eurotiomycetidae</taxon>
        <taxon>Eurotiales</taxon>
        <taxon>Aspergillaceae</taxon>
        <taxon>Penicillium</taxon>
    </lineage>
</organism>
<accession>A0A9X0BLD0</accession>
<dbReference type="EMBL" id="JAPWDO010000005">
    <property type="protein sequence ID" value="KAJ5471172.1"/>
    <property type="molecule type" value="Genomic_DNA"/>
</dbReference>